<comment type="caution">
    <text evidence="1">The sequence shown here is derived from an EMBL/GenBank/DDBJ whole genome shotgun (WGS) entry which is preliminary data.</text>
</comment>
<gene>
    <name evidence="1" type="ORF">VNO78_34930</name>
</gene>
<proteinExistence type="predicted"/>
<dbReference type="EMBL" id="JAYMYS010000033">
    <property type="protein sequence ID" value="KAK7376078.1"/>
    <property type="molecule type" value="Genomic_DNA"/>
</dbReference>
<dbReference type="Proteomes" id="UP001386955">
    <property type="component" value="Unassembled WGS sequence"/>
</dbReference>
<reference evidence="1 2" key="1">
    <citation type="submission" date="2024-01" db="EMBL/GenBank/DDBJ databases">
        <title>The genomes of 5 underutilized Papilionoideae crops provide insights into root nodulation and disease resistanc.</title>
        <authorList>
            <person name="Jiang F."/>
        </authorList>
    </citation>
    <scope>NUCLEOTIDE SEQUENCE [LARGE SCALE GENOMIC DNA]</scope>
    <source>
        <strain evidence="1">DUOXIRENSHENG_FW03</strain>
        <tissue evidence="1">Leaves</tissue>
    </source>
</reference>
<accession>A0AAN9NSE7</accession>
<evidence type="ECO:0000313" key="2">
    <source>
        <dbReference type="Proteomes" id="UP001386955"/>
    </source>
</evidence>
<name>A0AAN9NSE7_PSOTE</name>
<dbReference type="AlphaFoldDB" id="A0AAN9NSE7"/>
<keyword evidence="2" id="KW-1185">Reference proteome</keyword>
<evidence type="ECO:0000313" key="1">
    <source>
        <dbReference type="EMBL" id="KAK7376078.1"/>
    </source>
</evidence>
<protein>
    <submittedName>
        <fullName evidence="1">Uncharacterized protein</fullName>
    </submittedName>
</protein>
<sequence length="109" mass="12477">MKHLGTCADNNFTKFGRDVHVLKEECQGVTRGRVLKGLPNAKMLLKGRIHDTVPKSLLWFSNNLTFPNIICDRIVHDVVPKTLLQISLIGRTEDLTYWGLEYHDAAIRY</sequence>
<organism evidence="1 2">
    <name type="scientific">Psophocarpus tetragonolobus</name>
    <name type="common">Winged bean</name>
    <name type="synonym">Dolichos tetragonolobus</name>
    <dbReference type="NCBI Taxonomy" id="3891"/>
    <lineage>
        <taxon>Eukaryota</taxon>
        <taxon>Viridiplantae</taxon>
        <taxon>Streptophyta</taxon>
        <taxon>Embryophyta</taxon>
        <taxon>Tracheophyta</taxon>
        <taxon>Spermatophyta</taxon>
        <taxon>Magnoliopsida</taxon>
        <taxon>eudicotyledons</taxon>
        <taxon>Gunneridae</taxon>
        <taxon>Pentapetalae</taxon>
        <taxon>rosids</taxon>
        <taxon>fabids</taxon>
        <taxon>Fabales</taxon>
        <taxon>Fabaceae</taxon>
        <taxon>Papilionoideae</taxon>
        <taxon>50 kb inversion clade</taxon>
        <taxon>NPAAA clade</taxon>
        <taxon>indigoferoid/millettioid clade</taxon>
        <taxon>Phaseoleae</taxon>
        <taxon>Psophocarpus</taxon>
    </lineage>
</organism>